<feature type="transmembrane region" description="Helical" evidence="9">
    <location>
        <begin position="372"/>
        <end position="394"/>
    </location>
</feature>
<feature type="transmembrane region" description="Helical" evidence="9">
    <location>
        <begin position="77"/>
        <end position="94"/>
    </location>
</feature>
<name>A0A7J7DKT7_TRIWF</name>
<keyword evidence="3 8" id="KW-0813">Transport</keyword>
<evidence type="ECO:0000256" key="6">
    <source>
        <dbReference type="ARBA" id="ARBA00022989"/>
    </source>
</evidence>
<dbReference type="Proteomes" id="UP000593562">
    <property type="component" value="Unassembled WGS sequence"/>
</dbReference>
<keyword evidence="7 9" id="KW-0472">Membrane</keyword>
<feature type="transmembrane region" description="Helical" evidence="9">
    <location>
        <begin position="437"/>
        <end position="455"/>
    </location>
</feature>
<protein>
    <submittedName>
        <fullName evidence="11">Sugar transporter ERD6-like 5</fullName>
    </submittedName>
</protein>
<evidence type="ECO:0000256" key="9">
    <source>
        <dbReference type="SAM" id="Phobius"/>
    </source>
</evidence>
<keyword evidence="6 9" id="KW-1133">Transmembrane helix</keyword>
<accession>A0A7J7DKT7</accession>
<feature type="transmembrane region" description="Helical" evidence="9">
    <location>
        <begin position="160"/>
        <end position="182"/>
    </location>
</feature>
<evidence type="ECO:0000256" key="1">
    <source>
        <dbReference type="ARBA" id="ARBA00004141"/>
    </source>
</evidence>
<feature type="domain" description="Major facilitator superfamily (MFS) profile" evidence="10">
    <location>
        <begin position="40"/>
        <end position="459"/>
    </location>
</feature>
<dbReference type="OrthoDB" id="6612291at2759"/>
<dbReference type="SUPFAM" id="SSF103473">
    <property type="entry name" value="MFS general substrate transporter"/>
    <property type="match status" value="1"/>
</dbReference>
<evidence type="ECO:0000256" key="5">
    <source>
        <dbReference type="ARBA" id="ARBA00022692"/>
    </source>
</evidence>
<dbReference type="InterPro" id="IPR044775">
    <property type="entry name" value="MFS_ERD6/Tret1-like"/>
</dbReference>
<comment type="caution">
    <text evidence="11">The sequence shown here is derived from an EMBL/GenBank/DDBJ whole genome shotgun (WGS) entry which is preliminary data.</text>
</comment>
<feature type="transmembrane region" description="Helical" evidence="9">
    <location>
        <begin position="35"/>
        <end position="57"/>
    </location>
</feature>
<comment type="similarity">
    <text evidence="2 8">Belongs to the major facilitator superfamily. Sugar transporter (TC 2.A.1.1) family.</text>
</comment>
<dbReference type="InParanoid" id="A0A7J7DKT7"/>
<organism evidence="11 12">
    <name type="scientific">Tripterygium wilfordii</name>
    <name type="common">Thunder God vine</name>
    <dbReference type="NCBI Taxonomy" id="458696"/>
    <lineage>
        <taxon>Eukaryota</taxon>
        <taxon>Viridiplantae</taxon>
        <taxon>Streptophyta</taxon>
        <taxon>Embryophyta</taxon>
        <taxon>Tracheophyta</taxon>
        <taxon>Spermatophyta</taxon>
        <taxon>Magnoliopsida</taxon>
        <taxon>eudicotyledons</taxon>
        <taxon>Gunneridae</taxon>
        <taxon>Pentapetalae</taxon>
        <taxon>rosids</taxon>
        <taxon>fabids</taxon>
        <taxon>Celastrales</taxon>
        <taxon>Celastraceae</taxon>
        <taxon>Tripterygium</taxon>
    </lineage>
</organism>
<dbReference type="InterPro" id="IPR005829">
    <property type="entry name" value="Sugar_transporter_CS"/>
</dbReference>
<evidence type="ECO:0000259" key="10">
    <source>
        <dbReference type="PROSITE" id="PS50850"/>
    </source>
</evidence>
<dbReference type="Gene3D" id="1.20.1250.20">
    <property type="entry name" value="MFS general substrate transporter like domains"/>
    <property type="match status" value="1"/>
</dbReference>
<proteinExistence type="inferred from homology"/>
<dbReference type="PROSITE" id="PS00217">
    <property type="entry name" value="SUGAR_TRANSPORT_2"/>
    <property type="match status" value="1"/>
</dbReference>
<dbReference type="InterPro" id="IPR020846">
    <property type="entry name" value="MFS_dom"/>
</dbReference>
<dbReference type="GO" id="GO:0051119">
    <property type="term" value="F:sugar transmembrane transporter activity"/>
    <property type="evidence" value="ECO:0007669"/>
    <property type="project" value="InterPro"/>
</dbReference>
<evidence type="ECO:0000256" key="7">
    <source>
        <dbReference type="ARBA" id="ARBA00023136"/>
    </source>
</evidence>
<evidence type="ECO:0000256" key="8">
    <source>
        <dbReference type="RuleBase" id="RU003346"/>
    </source>
</evidence>
<dbReference type="PROSITE" id="PS00216">
    <property type="entry name" value="SUGAR_TRANSPORT_1"/>
    <property type="match status" value="1"/>
</dbReference>
<evidence type="ECO:0000256" key="4">
    <source>
        <dbReference type="ARBA" id="ARBA00022597"/>
    </source>
</evidence>
<reference evidence="11 12" key="1">
    <citation type="journal article" date="2020" name="Nat. Commun.">
        <title>Genome of Tripterygium wilfordii and identification of cytochrome P450 involved in triptolide biosynthesis.</title>
        <authorList>
            <person name="Tu L."/>
            <person name="Su P."/>
            <person name="Zhang Z."/>
            <person name="Gao L."/>
            <person name="Wang J."/>
            <person name="Hu T."/>
            <person name="Zhou J."/>
            <person name="Zhang Y."/>
            <person name="Zhao Y."/>
            <person name="Liu Y."/>
            <person name="Song Y."/>
            <person name="Tong Y."/>
            <person name="Lu Y."/>
            <person name="Yang J."/>
            <person name="Xu C."/>
            <person name="Jia M."/>
            <person name="Peters R.J."/>
            <person name="Huang L."/>
            <person name="Gao W."/>
        </authorList>
    </citation>
    <scope>NUCLEOTIDE SEQUENCE [LARGE SCALE GENOMIC DNA]</scope>
    <source>
        <strain evidence="12">cv. XIE 37</strain>
        <tissue evidence="11">Leaf</tissue>
    </source>
</reference>
<feature type="transmembrane region" description="Helical" evidence="9">
    <location>
        <begin position="135"/>
        <end position="153"/>
    </location>
</feature>
<keyword evidence="12" id="KW-1185">Reference proteome</keyword>
<dbReference type="PROSITE" id="PS50850">
    <property type="entry name" value="MFS"/>
    <property type="match status" value="1"/>
</dbReference>
<keyword evidence="4 11" id="KW-0762">Sugar transport</keyword>
<evidence type="ECO:0000313" key="12">
    <source>
        <dbReference type="Proteomes" id="UP000593562"/>
    </source>
</evidence>
<dbReference type="InterPro" id="IPR050549">
    <property type="entry name" value="MFS_Trehalose_Transporter"/>
</dbReference>
<evidence type="ECO:0000256" key="2">
    <source>
        <dbReference type="ARBA" id="ARBA00010992"/>
    </source>
</evidence>
<dbReference type="PANTHER" id="PTHR48021:SF93">
    <property type="entry name" value="SUGAR TRANSPORTER ERD6-LIKE 1-RELATED"/>
    <property type="match status" value="1"/>
</dbReference>
<dbReference type="InterPro" id="IPR003663">
    <property type="entry name" value="Sugar/inositol_transpt"/>
</dbReference>
<dbReference type="NCBIfam" id="TIGR00879">
    <property type="entry name" value="SP"/>
    <property type="match status" value="1"/>
</dbReference>
<dbReference type="InterPro" id="IPR005828">
    <property type="entry name" value="MFS_sugar_transport-like"/>
</dbReference>
<dbReference type="FunCoup" id="A0A7J7DKT7">
    <property type="interactions" value="1074"/>
</dbReference>
<keyword evidence="5 9" id="KW-0812">Transmembrane</keyword>
<feature type="transmembrane region" description="Helical" evidence="9">
    <location>
        <begin position="106"/>
        <end position="129"/>
    </location>
</feature>
<feature type="transmembrane region" description="Helical" evidence="9">
    <location>
        <begin position="269"/>
        <end position="294"/>
    </location>
</feature>
<dbReference type="EMBL" id="JAAARO010000006">
    <property type="protein sequence ID" value="KAF5746982.1"/>
    <property type="molecule type" value="Genomic_DNA"/>
</dbReference>
<dbReference type="PANTHER" id="PTHR48021">
    <property type="match status" value="1"/>
</dbReference>
<comment type="subcellular location">
    <subcellularLocation>
        <location evidence="1">Membrane</location>
        <topology evidence="1">Multi-pass membrane protein</topology>
    </subcellularLocation>
</comment>
<evidence type="ECO:0000256" key="3">
    <source>
        <dbReference type="ARBA" id="ARBA00022448"/>
    </source>
</evidence>
<dbReference type="PRINTS" id="PR00171">
    <property type="entry name" value="SUGRTRNSPORT"/>
</dbReference>
<gene>
    <name evidence="11" type="ORF">HS088_TW06G01159</name>
</gene>
<feature type="transmembrane region" description="Helical" evidence="9">
    <location>
        <begin position="406"/>
        <end position="425"/>
    </location>
</feature>
<dbReference type="FunFam" id="1.20.1250.20:FF:000043">
    <property type="entry name" value="sugar transporter ERD6-like 6"/>
    <property type="match status" value="1"/>
</dbReference>
<dbReference type="GO" id="GO:0016020">
    <property type="term" value="C:membrane"/>
    <property type="evidence" value="ECO:0007669"/>
    <property type="project" value="UniProtKB-SubCell"/>
</dbReference>
<dbReference type="CDD" id="cd17358">
    <property type="entry name" value="MFS_GLUT6_8_Class3_like"/>
    <property type="match status" value="1"/>
</dbReference>
<feature type="transmembrane region" description="Helical" evidence="9">
    <location>
        <begin position="335"/>
        <end position="360"/>
    </location>
</feature>
<feature type="transmembrane region" description="Helical" evidence="9">
    <location>
        <begin position="306"/>
        <end position="328"/>
    </location>
</feature>
<dbReference type="InterPro" id="IPR036259">
    <property type="entry name" value="MFS_trans_sf"/>
</dbReference>
<feature type="transmembrane region" description="Helical" evidence="9">
    <location>
        <begin position="188"/>
        <end position="209"/>
    </location>
</feature>
<dbReference type="AlphaFoldDB" id="A0A7J7DKT7"/>
<dbReference type="Pfam" id="PF00083">
    <property type="entry name" value="Sugar_tr"/>
    <property type="match status" value="1"/>
</dbReference>
<evidence type="ECO:0000313" key="11">
    <source>
        <dbReference type="EMBL" id="KAF5746982.1"/>
    </source>
</evidence>
<sequence>MKQQQGSMEEGLLLLDSNNADDCSSTKKPSRGATAIVVLSTFVAVCGPLCHGCAMGFSSPAESGIMEDLGLSLAEYSFFGSTMTIGGMIGALFSGRVASIIGRKGAMWLSELFLIIGWLAIIFAKVAWVLDMGRLLIGLGVGLITYVVPVYIAEITPKDLRGAFSSSNQLMVNLGFAIVYFIGNDIHWRTLALIGAIPCVIQLIGLFFIPESPRWQAICDREKEFEDTLQRLRGKNVDISEEADDIRSITKALQQQSKTTIYALFQKRYAYALTIGVGLVLSSQLGGCAALSYYGSSIFKETGFSTSIGTSTVAVVLVVSGVVGLLLMDVLGRRPLLLISSAGTCMCSFLVGLSFCLQGIGQLKDITPTMAYIGISGYFAAYTIGIAGIPWIIMSEIFPMNVKGSAGSLLALINWSSSWLVTYTFNFMMQWSPTGTFFIFAGVCGLTFVFSWKLVPETKGRTLEDIQASITHVWQ</sequence>